<dbReference type="PANTHER" id="PTHR43019:SF23">
    <property type="entry name" value="PROTEASE DO-LIKE 5, CHLOROPLASTIC"/>
    <property type="match status" value="1"/>
</dbReference>
<dbReference type="Pfam" id="PF13365">
    <property type="entry name" value="Trypsin_2"/>
    <property type="match status" value="1"/>
</dbReference>
<dbReference type="InterPro" id="IPR001940">
    <property type="entry name" value="Peptidase_S1C"/>
</dbReference>
<dbReference type="PRINTS" id="PR00834">
    <property type="entry name" value="PROTEASES2C"/>
</dbReference>
<dbReference type="RefSeq" id="WP_155318797.1">
    <property type="nucleotide sequence ID" value="NZ_AP021874.1"/>
</dbReference>
<dbReference type="KEGG" id="dalk:DSCA_48220"/>
<dbReference type="InterPro" id="IPR043504">
    <property type="entry name" value="Peptidase_S1_PA_chymotrypsin"/>
</dbReference>
<feature type="signal peptide" evidence="1">
    <location>
        <begin position="1"/>
        <end position="22"/>
    </location>
</feature>
<organism evidence="2 3">
    <name type="scientific">Desulfosarcina alkanivorans</name>
    <dbReference type="NCBI Taxonomy" id="571177"/>
    <lineage>
        <taxon>Bacteria</taxon>
        <taxon>Pseudomonadati</taxon>
        <taxon>Thermodesulfobacteriota</taxon>
        <taxon>Desulfobacteria</taxon>
        <taxon>Desulfobacterales</taxon>
        <taxon>Desulfosarcinaceae</taxon>
        <taxon>Desulfosarcina</taxon>
    </lineage>
</organism>
<gene>
    <name evidence="2" type="ORF">DSCA_48220</name>
</gene>
<dbReference type="Gene3D" id="2.40.10.10">
    <property type="entry name" value="Trypsin-like serine proteases"/>
    <property type="match status" value="2"/>
</dbReference>
<dbReference type="InterPro" id="IPR009003">
    <property type="entry name" value="Peptidase_S1_PA"/>
</dbReference>
<dbReference type="EMBL" id="AP021874">
    <property type="protein sequence ID" value="BBO70892.1"/>
    <property type="molecule type" value="Genomic_DNA"/>
</dbReference>
<dbReference type="PANTHER" id="PTHR43019">
    <property type="entry name" value="SERINE ENDOPROTEASE DEGS"/>
    <property type="match status" value="1"/>
</dbReference>
<dbReference type="GO" id="GO:0004252">
    <property type="term" value="F:serine-type endopeptidase activity"/>
    <property type="evidence" value="ECO:0007669"/>
    <property type="project" value="InterPro"/>
</dbReference>
<proteinExistence type="predicted"/>
<reference evidence="2 3" key="1">
    <citation type="submission" date="2019-11" db="EMBL/GenBank/DDBJ databases">
        <title>Comparative genomics of hydrocarbon-degrading Desulfosarcina strains.</title>
        <authorList>
            <person name="Watanabe M."/>
            <person name="Kojima H."/>
            <person name="Fukui M."/>
        </authorList>
    </citation>
    <scope>NUCLEOTIDE SEQUENCE [LARGE SCALE GENOMIC DNA]</scope>
    <source>
        <strain evidence="2 3">PL12</strain>
    </source>
</reference>
<evidence type="ECO:0000256" key="1">
    <source>
        <dbReference type="SAM" id="SignalP"/>
    </source>
</evidence>
<dbReference type="PROSITE" id="PS51257">
    <property type="entry name" value="PROKAR_LIPOPROTEIN"/>
    <property type="match status" value="1"/>
</dbReference>
<feature type="chain" id="PRO_5024461596" description="Serine protease" evidence="1">
    <location>
        <begin position="23"/>
        <end position="319"/>
    </location>
</feature>
<keyword evidence="1" id="KW-0732">Signal</keyword>
<dbReference type="AlphaFoldDB" id="A0A5K7YMC5"/>
<evidence type="ECO:0008006" key="4">
    <source>
        <dbReference type="Google" id="ProtNLM"/>
    </source>
</evidence>
<keyword evidence="3" id="KW-1185">Reference proteome</keyword>
<accession>A0A5K7YMC5</accession>
<dbReference type="OrthoDB" id="212300at2"/>
<evidence type="ECO:0000313" key="3">
    <source>
        <dbReference type="Proteomes" id="UP000427906"/>
    </source>
</evidence>
<evidence type="ECO:0000313" key="2">
    <source>
        <dbReference type="EMBL" id="BBO70892.1"/>
    </source>
</evidence>
<protein>
    <recommendedName>
        <fullName evidence="4">Serine protease</fullName>
    </recommendedName>
</protein>
<name>A0A5K7YMC5_9BACT</name>
<dbReference type="Proteomes" id="UP000427906">
    <property type="component" value="Chromosome"/>
</dbReference>
<dbReference type="GO" id="GO:0006508">
    <property type="term" value="P:proteolysis"/>
    <property type="evidence" value="ECO:0007669"/>
    <property type="project" value="InterPro"/>
</dbReference>
<sequence>MNRLIMVCYLTLLLAGATGAWAGSGCPDGEKPFPAPASEVVEIIAEWLTGQGYAVQRDSPRPGTIHLAAWKAQDEWEVTVSPRSALASTATMVYAGTMPPRQACSRLRDYIDGNLLGAEVRPPLRTKARRRSIPTVVLDQIETVVCIRARSDRQEVQFSGFVVDPNGLVLCTAHDLTGLQGVTVTFYDGTSVPGVVARLDLHRDLALVEYSRDTQAHVSISAGRNLLGMGERIFSIGCPNNLRGTLAAGTISGPPRLVGDQPMWQVELDIYPGSSGSPVFDDRGRLVAMVKGRYRGTTTVGFLTPLETMIAFLLDENER</sequence>
<dbReference type="SUPFAM" id="SSF50494">
    <property type="entry name" value="Trypsin-like serine proteases"/>
    <property type="match status" value="1"/>
</dbReference>